<feature type="chain" id="PRO_5045256554" evidence="4">
    <location>
        <begin position="30"/>
        <end position="552"/>
    </location>
</feature>
<feature type="domain" description="Solute-binding protein family 5" evidence="5">
    <location>
        <begin position="86"/>
        <end position="464"/>
    </location>
</feature>
<evidence type="ECO:0000256" key="2">
    <source>
        <dbReference type="ARBA" id="ARBA00022448"/>
    </source>
</evidence>
<dbReference type="Proteomes" id="UP001474181">
    <property type="component" value="Unassembled WGS sequence"/>
</dbReference>
<evidence type="ECO:0000256" key="3">
    <source>
        <dbReference type="ARBA" id="ARBA00022729"/>
    </source>
</evidence>
<dbReference type="PIRSF" id="PIRSF002741">
    <property type="entry name" value="MppA"/>
    <property type="match status" value="1"/>
</dbReference>
<evidence type="ECO:0000256" key="4">
    <source>
        <dbReference type="SAM" id="SignalP"/>
    </source>
</evidence>
<proteinExistence type="inferred from homology"/>
<dbReference type="InterPro" id="IPR000914">
    <property type="entry name" value="SBP_5_dom"/>
</dbReference>
<dbReference type="PANTHER" id="PTHR30290:SF9">
    <property type="entry name" value="OLIGOPEPTIDE-BINDING PROTEIN APPA"/>
    <property type="match status" value="1"/>
</dbReference>
<dbReference type="Gene3D" id="3.40.190.10">
    <property type="entry name" value="Periplasmic binding protein-like II"/>
    <property type="match status" value="1"/>
</dbReference>
<dbReference type="Gene3D" id="3.10.105.10">
    <property type="entry name" value="Dipeptide-binding Protein, Domain 3"/>
    <property type="match status" value="1"/>
</dbReference>
<evidence type="ECO:0000313" key="6">
    <source>
        <dbReference type="EMBL" id="MER7186978.1"/>
    </source>
</evidence>
<keyword evidence="3 4" id="KW-0732">Signal</keyword>
<dbReference type="InterPro" id="IPR039424">
    <property type="entry name" value="SBP_5"/>
</dbReference>
<reference evidence="6 7" key="1">
    <citation type="submission" date="2024-06" db="EMBL/GenBank/DDBJ databases">
        <title>The Natural Products Discovery Center: Release of the First 8490 Sequenced Strains for Exploring Actinobacteria Biosynthetic Diversity.</title>
        <authorList>
            <person name="Kalkreuter E."/>
            <person name="Kautsar S.A."/>
            <person name="Yang D."/>
            <person name="Bader C.D."/>
            <person name="Teijaro C.N."/>
            <person name="Fluegel L."/>
            <person name="Davis C.M."/>
            <person name="Simpson J.R."/>
            <person name="Lauterbach L."/>
            <person name="Steele A.D."/>
            <person name="Gui C."/>
            <person name="Meng S."/>
            <person name="Li G."/>
            <person name="Viehrig K."/>
            <person name="Ye F."/>
            <person name="Su P."/>
            <person name="Kiefer A.F."/>
            <person name="Nichols A."/>
            <person name="Cepeda A.J."/>
            <person name="Yan W."/>
            <person name="Fan B."/>
            <person name="Jiang Y."/>
            <person name="Adhikari A."/>
            <person name="Zheng C.-J."/>
            <person name="Schuster L."/>
            <person name="Cowan T.M."/>
            <person name="Smanski M.J."/>
            <person name="Chevrette M.G."/>
            <person name="De Carvalho L.P.S."/>
            <person name="Shen B."/>
        </authorList>
    </citation>
    <scope>NUCLEOTIDE SEQUENCE [LARGE SCALE GENOMIC DNA]</scope>
    <source>
        <strain evidence="6 7">NPDC000234</strain>
    </source>
</reference>
<organism evidence="6 7">
    <name type="scientific">Streptomyces hyaluromycini</name>
    <dbReference type="NCBI Taxonomy" id="1377993"/>
    <lineage>
        <taxon>Bacteria</taxon>
        <taxon>Bacillati</taxon>
        <taxon>Actinomycetota</taxon>
        <taxon>Actinomycetes</taxon>
        <taxon>Kitasatosporales</taxon>
        <taxon>Streptomycetaceae</taxon>
        <taxon>Streptomyces</taxon>
    </lineage>
</organism>
<keyword evidence="2" id="KW-0813">Transport</keyword>
<evidence type="ECO:0000256" key="1">
    <source>
        <dbReference type="ARBA" id="ARBA00005695"/>
    </source>
</evidence>
<dbReference type="Pfam" id="PF00496">
    <property type="entry name" value="SBP_bac_5"/>
    <property type="match status" value="1"/>
</dbReference>
<evidence type="ECO:0000313" key="7">
    <source>
        <dbReference type="Proteomes" id="UP001474181"/>
    </source>
</evidence>
<dbReference type="InterPro" id="IPR030678">
    <property type="entry name" value="Peptide/Ni-bd"/>
</dbReference>
<feature type="signal peptide" evidence="4">
    <location>
        <begin position="1"/>
        <end position="29"/>
    </location>
</feature>
<evidence type="ECO:0000259" key="5">
    <source>
        <dbReference type="Pfam" id="PF00496"/>
    </source>
</evidence>
<dbReference type="SUPFAM" id="SSF53850">
    <property type="entry name" value="Periplasmic binding protein-like II"/>
    <property type="match status" value="1"/>
</dbReference>
<dbReference type="RefSeq" id="WP_350791061.1">
    <property type="nucleotide sequence ID" value="NZ_JBEPEK010000700.1"/>
</dbReference>
<gene>
    <name evidence="6" type="ORF">ABT404_47250</name>
</gene>
<name>A0ABV1XDB0_9ACTN</name>
<dbReference type="EMBL" id="JBEPEK010000700">
    <property type="protein sequence ID" value="MER7186978.1"/>
    <property type="molecule type" value="Genomic_DNA"/>
</dbReference>
<sequence>MRPSLSGPGRLLAAAVAGLLLLTACSSGGDGTGASGTGKPVQGGTLTAAVDTEPVSWDIHASTQDITAEIQRQVFDSLVSQDAAGKFHPWLATKWEISDDYRSYTFHLRKDVTFSDGTRFDAAAVKANFDHIVAKSTKSLYAISLLGPYTGTQVVDAYTAKVTFSKPFAPFLQAASTTYLGFYSPKALKANAGKLAAGGAADVGSGPFVFSGYTKGQSAVLTRNPKYAWGPATAAHTGPAHLDKLVFRFLPTASVRAGALTSGQVQVAKAIPPQNVTTVKATPGLSLISRRNPGGNYNLWLNGSLAPLDDQRVRKAIQRGIDIDQDVKTVTFGQYPRAWSPISPTTPDYDKSLEGSWPYDPKLSAQLLDEAGWTGRDAQGYRTKNGKRLTITWPQLSIQATREGRDVLGQAIQADLKKIGVEVKRPNLDLGSYNTEVYGGKANAIDLSWPRFSPDVLWLFLNSASAPAKGGINATFITDADFDKWTDQGRATLDEKVHADVYPKVQQRAIDLAVVVPLYTQVSLVGESGAVKGLTFSPSNWLTYYDAWLVAK</sequence>
<dbReference type="CDD" id="cd08492">
    <property type="entry name" value="PBP2_NikA_DppA_OppA_like_15"/>
    <property type="match status" value="1"/>
</dbReference>
<protein>
    <submittedName>
        <fullName evidence="6">ABC transporter substrate-binding protein</fullName>
    </submittedName>
</protein>
<comment type="similarity">
    <text evidence="1">Belongs to the bacterial solute-binding protein 5 family.</text>
</comment>
<keyword evidence="7" id="KW-1185">Reference proteome</keyword>
<dbReference type="PROSITE" id="PS51257">
    <property type="entry name" value="PROKAR_LIPOPROTEIN"/>
    <property type="match status" value="1"/>
</dbReference>
<comment type="caution">
    <text evidence="6">The sequence shown here is derived from an EMBL/GenBank/DDBJ whole genome shotgun (WGS) entry which is preliminary data.</text>
</comment>
<accession>A0ABV1XDB0</accession>
<dbReference type="PANTHER" id="PTHR30290">
    <property type="entry name" value="PERIPLASMIC BINDING COMPONENT OF ABC TRANSPORTER"/>
    <property type="match status" value="1"/>
</dbReference>